<evidence type="ECO:0000256" key="1">
    <source>
        <dbReference type="SAM" id="SignalP"/>
    </source>
</evidence>
<keyword evidence="1" id="KW-0732">Signal</keyword>
<protein>
    <submittedName>
        <fullName evidence="2">Type VI secretion-associated protein, VC_A0118 family</fullName>
    </submittedName>
</protein>
<dbReference type="EMBL" id="AGCI01000110">
    <property type="protein sequence ID" value="EHM37959.1"/>
    <property type="molecule type" value="Genomic_DNA"/>
</dbReference>
<dbReference type="InterPro" id="IPR017738">
    <property type="entry name" value="T6SS-assoc_VCA0118"/>
</dbReference>
<organism evidence="2 3">
    <name type="scientific">Hafnia alvei ATCC 51873</name>
    <dbReference type="NCBI Taxonomy" id="1002364"/>
    <lineage>
        <taxon>Bacteria</taxon>
        <taxon>Pseudomonadati</taxon>
        <taxon>Pseudomonadota</taxon>
        <taxon>Gammaproteobacteria</taxon>
        <taxon>Enterobacterales</taxon>
        <taxon>Hafniaceae</taxon>
        <taxon>Hafnia</taxon>
    </lineage>
</organism>
<sequence length="226" mass="25316">MKNKLSIGVVAISLISMGSWAAGKTQKPEINMALSPDIQLALSACRDQPSPLPRLQCYDQAWHPEIKAISKDKADETWRQIMAQEQQRTSDDPPLMLRELKNTSGQPVLMMTTPSLEHSFTRAILAVSCIENITRMQIVFYQPQGSGESALTLRTDRNDISSRWFWRSSGYRLESSRGLSGIAEIQQLIGGTTLTILTGKETLNGLSFRLDNLQTTLQPLRKACHW</sequence>
<dbReference type="AlphaFoldDB" id="G9YDA5"/>
<comment type="caution">
    <text evidence="2">The sequence shown here is derived from an EMBL/GenBank/DDBJ whole genome shotgun (WGS) entry which is preliminary data.</text>
</comment>
<dbReference type="HOGENOM" id="CLU_096110_0_0_6"/>
<accession>G9YDA5</accession>
<dbReference type="Proteomes" id="UP000005959">
    <property type="component" value="Unassembled WGS sequence"/>
</dbReference>
<evidence type="ECO:0000313" key="2">
    <source>
        <dbReference type="EMBL" id="EHM37959.1"/>
    </source>
</evidence>
<proteinExistence type="predicted"/>
<dbReference type="NCBIfam" id="TIGR03360">
    <property type="entry name" value="VI_minor_1"/>
    <property type="match status" value="1"/>
</dbReference>
<reference evidence="2 3" key="1">
    <citation type="submission" date="2011-08" db="EMBL/GenBank/DDBJ databases">
        <authorList>
            <person name="Weinstock G."/>
            <person name="Sodergren E."/>
            <person name="Clifton S."/>
            <person name="Fulton L."/>
            <person name="Fulton B."/>
            <person name="Courtney L."/>
            <person name="Fronick C."/>
            <person name="Harrison M."/>
            <person name="Strong C."/>
            <person name="Farmer C."/>
            <person name="Delahaunty K."/>
            <person name="Markovic C."/>
            <person name="Hall O."/>
            <person name="Minx P."/>
            <person name="Tomlinson C."/>
            <person name="Mitreva M."/>
            <person name="Hou S."/>
            <person name="Chen J."/>
            <person name="Wollam A."/>
            <person name="Pepin K.H."/>
            <person name="Johnson M."/>
            <person name="Bhonagiri V."/>
            <person name="Zhang X."/>
            <person name="Suruliraj S."/>
            <person name="Warren W."/>
            <person name="Chinwalla A."/>
            <person name="Mardis E.R."/>
            <person name="Wilson R.K."/>
        </authorList>
    </citation>
    <scope>NUCLEOTIDE SEQUENCE [LARGE SCALE GENOMIC DNA]</scope>
    <source>
        <strain evidence="2 3">ATCC 51873</strain>
    </source>
</reference>
<feature type="chain" id="PRO_5003529103" evidence="1">
    <location>
        <begin position="22"/>
        <end position="226"/>
    </location>
</feature>
<dbReference type="Pfam" id="PF11319">
    <property type="entry name" value="VasI"/>
    <property type="match status" value="1"/>
</dbReference>
<feature type="signal peptide" evidence="1">
    <location>
        <begin position="1"/>
        <end position="21"/>
    </location>
</feature>
<dbReference type="RefSeq" id="WP_004096708.1">
    <property type="nucleotide sequence ID" value="NZ_JH417555.1"/>
</dbReference>
<name>G9YDA5_HAFAL</name>
<gene>
    <name evidence="2" type="ORF">HMPREF0454_04590</name>
</gene>
<dbReference type="PATRIC" id="fig|1002364.3.peg.4123"/>
<evidence type="ECO:0000313" key="3">
    <source>
        <dbReference type="Proteomes" id="UP000005959"/>
    </source>
</evidence>